<proteinExistence type="predicted"/>
<evidence type="ECO:0000313" key="4">
    <source>
        <dbReference type="Proteomes" id="UP000228621"/>
    </source>
</evidence>
<protein>
    <submittedName>
        <fullName evidence="3">Uncharacterized protein</fullName>
    </submittedName>
</protein>
<reference evidence="4" key="1">
    <citation type="journal article" date="2019" name="Genome Announc.">
        <title>Draft Genome Sequence of Pseudoalteromonas piscicida Strain 36Y ROTHPW, an Hypersaline Seawater Isolate from the South Coast of Sonora, Mexico.</title>
        <authorList>
            <person name="Sanchez-Diaz R."/>
            <person name="Molina-Garza Z.J."/>
            <person name="Cruz-Suarez L.E."/>
            <person name="Selvin J."/>
            <person name="Kiran G.S."/>
            <person name="Ibarra-Gamez J.C."/>
            <person name="Gomez-Gil B."/>
            <person name="Galaviz-Silva L."/>
        </authorList>
    </citation>
    <scope>NUCLEOTIDE SEQUENCE [LARGE SCALE GENOMIC DNA]</scope>
    <source>
        <strain evidence="4">36Y_RITHPW</strain>
    </source>
</reference>
<feature type="transmembrane region" description="Helical" evidence="2">
    <location>
        <begin position="6"/>
        <end position="24"/>
    </location>
</feature>
<evidence type="ECO:0000313" key="3">
    <source>
        <dbReference type="EMBL" id="PCK30735.1"/>
    </source>
</evidence>
<dbReference type="AlphaFoldDB" id="A0A2A5JMS5"/>
<sequence length="85" mass="9279">MENNYWFIILALVALLNLVVSIYLAKRSDLEVFQKVAQIILVWLIPVFAAIGLWLFHRSQDIPLGSSKPFGGGSSDSSNISGGGD</sequence>
<dbReference type="RefSeq" id="WP_099643005.1">
    <property type="nucleotide sequence ID" value="NZ_JAQPZX010000011.1"/>
</dbReference>
<evidence type="ECO:0000256" key="1">
    <source>
        <dbReference type="SAM" id="MobiDB-lite"/>
    </source>
</evidence>
<dbReference type="OrthoDB" id="6272845at2"/>
<name>A0A2A5JMS5_PSEO7</name>
<organism evidence="3 4">
    <name type="scientific">Pseudoalteromonas piscicida</name>
    <dbReference type="NCBI Taxonomy" id="43662"/>
    <lineage>
        <taxon>Bacteria</taxon>
        <taxon>Pseudomonadati</taxon>
        <taxon>Pseudomonadota</taxon>
        <taxon>Gammaproteobacteria</taxon>
        <taxon>Alteromonadales</taxon>
        <taxon>Pseudoalteromonadaceae</taxon>
        <taxon>Pseudoalteromonas</taxon>
    </lineage>
</organism>
<feature type="region of interest" description="Disordered" evidence="1">
    <location>
        <begin position="64"/>
        <end position="85"/>
    </location>
</feature>
<evidence type="ECO:0000256" key="2">
    <source>
        <dbReference type="SAM" id="Phobius"/>
    </source>
</evidence>
<keyword evidence="2" id="KW-0472">Membrane</keyword>
<keyword evidence="2" id="KW-1133">Transmembrane helix</keyword>
<dbReference type="EMBL" id="NKHF01000074">
    <property type="protein sequence ID" value="PCK30735.1"/>
    <property type="molecule type" value="Genomic_DNA"/>
</dbReference>
<dbReference type="Proteomes" id="UP000228621">
    <property type="component" value="Unassembled WGS sequence"/>
</dbReference>
<keyword evidence="4" id="KW-1185">Reference proteome</keyword>
<comment type="caution">
    <text evidence="3">The sequence shown here is derived from an EMBL/GenBank/DDBJ whole genome shotgun (WGS) entry which is preliminary data.</text>
</comment>
<accession>A0A2A5JMS5</accession>
<gene>
    <name evidence="3" type="ORF">CEX98_15795</name>
</gene>
<keyword evidence="2" id="KW-0812">Transmembrane</keyword>
<feature type="compositionally biased region" description="Low complexity" evidence="1">
    <location>
        <begin position="75"/>
        <end position="85"/>
    </location>
</feature>
<feature type="transmembrane region" description="Helical" evidence="2">
    <location>
        <begin position="36"/>
        <end position="56"/>
    </location>
</feature>